<organism evidence="3 4">
    <name type="scientific">Sphingomonas kyungheensis</name>
    <dbReference type="NCBI Taxonomy" id="1069987"/>
    <lineage>
        <taxon>Bacteria</taxon>
        <taxon>Pseudomonadati</taxon>
        <taxon>Pseudomonadota</taxon>
        <taxon>Alphaproteobacteria</taxon>
        <taxon>Sphingomonadales</taxon>
        <taxon>Sphingomonadaceae</taxon>
        <taxon>Sphingomonas</taxon>
    </lineage>
</organism>
<evidence type="ECO:0000256" key="2">
    <source>
        <dbReference type="SAM" id="Phobius"/>
    </source>
</evidence>
<protein>
    <submittedName>
        <fullName evidence="3">Uncharacterized protein</fullName>
    </submittedName>
</protein>
<keyword evidence="2" id="KW-0472">Membrane</keyword>
<proteinExistence type="predicted"/>
<name>A0ABU8GY18_9SPHN</name>
<accession>A0ABU8GY18</accession>
<comment type="caution">
    <text evidence="3">The sequence shown here is derived from an EMBL/GenBank/DDBJ whole genome shotgun (WGS) entry which is preliminary data.</text>
</comment>
<gene>
    <name evidence="3" type="ORF">V8201_01570</name>
</gene>
<reference evidence="3 4" key="1">
    <citation type="journal article" date="2013" name="Int. J. Syst. Evol. Microbiol.">
        <title>Sphingomonas kyungheensis sp. nov., a bacterium with ginsenoside-converting activity isolated from soil of a ginseng field.</title>
        <authorList>
            <person name="Son H.M."/>
            <person name="Yang J.E."/>
            <person name="Park Y."/>
            <person name="Han C.K."/>
            <person name="Kim S.G."/>
            <person name="Kook M."/>
            <person name="Yi T.H."/>
        </authorList>
    </citation>
    <scope>NUCLEOTIDE SEQUENCE [LARGE SCALE GENOMIC DNA]</scope>
    <source>
        <strain evidence="3 4">LMG 26582</strain>
    </source>
</reference>
<evidence type="ECO:0000313" key="4">
    <source>
        <dbReference type="Proteomes" id="UP001367771"/>
    </source>
</evidence>
<dbReference type="RefSeq" id="WP_336544301.1">
    <property type="nucleotide sequence ID" value="NZ_JBBBDM010000001.1"/>
</dbReference>
<feature type="compositionally biased region" description="Basic and acidic residues" evidence="1">
    <location>
        <begin position="110"/>
        <end position="123"/>
    </location>
</feature>
<keyword evidence="2" id="KW-1133">Transmembrane helix</keyword>
<feature type="region of interest" description="Disordered" evidence="1">
    <location>
        <begin position="106"/>
        <end position="131"/>
    </location>
</feature>
<keyword evidence="4" id="KW-1185">Reference proteome</keyword>
<evidence type="ECO:0000313" key="3">
    <source>
        <dbReference type="EMBL" id="MEI5685760.1"/>
    </source>
</evidence>
<dbReference type="Proteomes" id="UP001367771">
    <property type="component" value="Unassembled WGS sequence"/>
</dbReference>
<feature type="transmembrane region" description="Helical" evidence="2">
    <location>
        <begin position="79"/>
        <end position="98"/>
    </location>
</feature>
<sequence length="141" mass="15223">MIEHEGRARTARPFFVPVTVASDIDLYTIQTQGMRGQSMLYRWRIVVPALAASACAYQPQRTPISTPSSERLQMERRGAYVGAGSVGFIGGLFALRALGIGKPAAEDEANDLRRQGDRTRDPAGTDAGTVPLVLKLPPGLQ</sequence>
<evidence type="ECO:0000256" key="1">
    <source>
        <dbReference type="SAM" id="MobiDB-lite"/>
    </source>
</evidence>
<dbReference type="EMBL" id="JBBBDM010000001">
    <property type="protein sequence ID" value="MEI5685760.1"/>
    <property type="molecule type" value="Genomic_DNA"/>
</dbReference>
<keyword evidence="2" id="KW-0812">Transmembrane</keyword>